<organism evidence="1 2">
    <name type="scientific">Candidatus Enterococcus avicola</name>
    <dbReference type="NCBI Taxonomy" id="2838561"/>
    <lineage>
        <taxon>Bacteria</taxon>
        <taxon>Bacillati</taxon>
        <taxon>Bacillota</taxon>
        <taxon>Bacilli</taxon>
        <taxon>Lactobacillales</taxon>
        <taxon>Enterococcaceae</taxon>
        <taxon>Enterococcus</taxon>
    </lineage>
</organism>
<proteinExistence type="predicted"/>
<evidence type="ECO:0000313" key="2">
    <source>
        <dbReference type="Proteomes" id="UP000824063"/>
    </source>
</evidence>
<reference evidence="1" key="2">
    <citation type="submission" date="2021-04" db="EMBL/GenBank/DDBJ databases">
        <authorList>
            <person name="Gilroy R."/>
        </authorList>
    </citation>
    <scope>NUCLEOTIDE SEQUENCE</scope>
    <source>
        <strain evidence="1">CHK172-16539</strain>
    </source>
</reference>
<protein>
    <submittedName>
        <fullName evidence="1">MepB family protein</fullName>
    </submittedName>
</protein>
<dbReference type="Gene3D" id="3.40.1350.140">
    <property type="entry name" value="MepB-like"/>
    <property type="match status" value="1"/>
</dbReference>
<dbReference type="PIRSF" id="PIRSF032285">
    <property type="entry name" value="UCP032285"/>
    <property type="match status" value="1"/>
</dbReference>
<dbReference type="AlphaFoldDB" id="A0A9D2JH47"/>
<sequence length="149" mass="17485">MKSLSWLASYWIKSDNSIQNFFVEDQNQAYEGLTFELNDKSYRSRLAKKTPNKKGYFVVFWEKDAQNKNQPYAFESAPDQLIVLVLDDKKQGIFLFPKKVLLEQGILTNQTSKGKMGIRVYPTWESELNTSAQRTQKWQAVYFTDYTNQ</sequence>
<gene>
    <name evidence="1" type="ORF">IAA20_04755</name>
</gene>
<evidence type="ECO:0000313" key="1">
    <source>
        <dbReference type="EMBL" id="HIZ53231.1"/>
    </source>
</evidence>
<dbReference type="EMBL" id="DXBN01000105">
    <property type="protein sequence ID" value="HIZ53231.1"/>
    <property type="molecule type" value="Genomic_DNA"/>
</dbReference>
<dbReference type="Proteomes" id="UP000824063">
    <property type="component" value="Unassembled WGS sequence"/>
</dbReference>
<dbReference type="InterPro" id="IPR038231">
    <property type="entry name" value="MepB-like_sf"/>
</dbReference>
<reference evidence="1" key="1">
    <citation type="journal article" date="2021" name="PeerJ">
        <title>Extensive microbial diversity within the chicken gut microbiome revealed by metagenomics and culture.</title>
        <authorList>
            <person name="Gilroy R."/>
            <person name="Ravi A."/>
            <person name="Getino M."/>
            <person name="Pursley I."/>
            <person name="Horton D.L."/>
            <person name="Alikhan N.F."/>
            <person name="Baker D."/>
            <person name="Gharbi K."/>
            <person name="Hall N."/>
            <person name="Watson M."/>
            <person name="Adriaenssens E.M."/>
            <person name="Foster-Nyarko E."/>
            <person name="Jarju S."/>
            <person name="Secka A."/>
            <person name="Antonio M."/>
            <person name="Oren A."/>
            <person name="Chaudhuri R.R."/>
            <person name="La Ragione R."/>
            <person name="Hildebrand F."/>
            <person name="Pallen M.J."/>
        </authorList>
    </citation>
    <scope>NUCLEOTIDE SEQUENCE</scope>
    <source>
        <strain evidence="1">CHK172-16539</strain>
    </source>
</reference>
<name>A0A9D2JH47_9ENTE</name>
<accession>A0A9D2JH47</accession>
<comment type="caution">
    <text evidence="1">The sequence shown here is derived from an EMBL/GenBank/DDBJ whole genome shotgun (WGS) entry which is preliminary data.</text>
</comment>
<dbReference type="Pfam" id="PF08877">
    <property type="entry name" value="MepB-like"/>
    <property type="match status" value="1"/>
</dbReference>
<dbReference type="InterPro" id="IPR011235">
    <property type="entry name" value="MepB-like"/>
</dbReference>